<organism evidence="2 3">
    <name type="scientific">Filibacter tadaridae</name>
    <dbReference type="NCBI Taxonomy" id="2483811"/>
    <lineage>
        <taxon>Bacteria</taxon>
        <taxon>Bacillati</taxon>
        <taxon>Bacillota</taxon>
        <taxon>Bacilli</taxon>
        <taxon>Bacillales</taxon>
        <taxon>Caryophanaceae</taxon>
        <taxon>Filibacter</taxon>
    </lineage>
</organism>
<evidence type="ECO:0000259" key="1">
    <source>
        <dbReference type="Pfam" id="PF13468"/>
    </source>
</evidence>
<dbReference type="InterPro" id="IPR029068">
    <property type="entry name" value="Glyas_Bleomycin-R_OHBP_Dase"/>
</dbReference>
<evidence type="ECO:0000313" key="2">
    <source>
        <dbReference type="EMBL" id="VDC20046.1"/>
    </source>
</evidence>
<dbReference type="InterPro" id="IPR025870">
    <property type="entry name" value="Glyoxalase-like_dom"/>
</dbReference>
<dbReference type="EMBL" id="UXAV01000018">
    <property type="protein sequence ID" value="VDC20046.1"/>
    <property type="molecule type" value="Genomic_DNA"/>
</dbReference>
<reference evidence="2 3" key="1">
    <citation type="submission" date="2018-11" db="EMBL/GenBank/DDBJ databases">
        <authorList>
            <person name="Criscuolo A."/>
        </authorList>
    </citation>
    <scope>NUCLEOTIDE SEQUENCE [LARGE SCALE GENOMIC DNA]</scope>
    <source>
        <strain evidence="2">ATB-66</strain>
    </source>
</reference>
<name>A0A3P5WNB5_9BACL</name>
<accession>A0A3P5WNB5</accession>
<dbReference type="PANTHER" id="PTHR40265:SF1">
    <property type="entry name" value="GLYOXALASE-LIKE DOMAIN-CONTAINING PROTEIN"/>
    <property type="match status" value="1"/>
</dbReference>
<dbReference type="PANTHER" id="PTHR40265">
    <property type="entry name" value="BLL2707 PROTEIN"/>
    <property type="match status" value="1"/>
</dbReference>
<keyword evidence="3" id="KW-1185">Reference proteome</keyword>
<feature type="domain" description="Glyoxalase-like" evidence="1">
    <location>
        <begin position="28"/>
        <end position="217"/>
    </location>
</feature>
<sequence>MRDGPAVKTCRLLSILLQMKKGVLPLKLDHVVYFTYKPSTQIVEEQRANGQHAVVGGRHEKWGTHNALLYVKNAYIEWLSVERLGIAREAKHPLTDLLLNDLQENEGWGTVCLSVEDIESFNEEIKNKGFRTSGVLAAERKTADGNLRKWKMLFVDQIISDELPMPFFIEWEDTEESRLTMLRNDGTITHENEKSEIKECVFKVSNPQKMAASWAHLVAKKVGQDSTIVLSNSLLRFSGQKGGKDRLTDVVVEQTK</sequence>
<evidence type="ECO:0000313" key="3">
    <source>
        <dbReference type="Proteomes" id="UP000270468"/>
    </source>
</evidence>
<gene>
    <name evidence="2" type="ORF">FILTAD_00466</name>
</gene>
<proteinExistence type="predicted"/>
<dbReference type="Gene3D" id="3.10.180.10">
    <property type="entry name" value="2,3-Dihydroxybiphenyl 1,2-Dioxygenase, domain 1"/>
    <property type="match status" value="1"/>
</dbReference>
<dbReference type="AlphaFoldDB" id="A0A3P5WNB5"/>
<dbReference type="Proteomes" id="UP000270468">
    <property type="component" value="Unassembled WGS sequence"/>
</dbReference>
<dbReference type="Pfam" id="PF13468">
    <property type="entry name" value="Glyoxalase_3"/>
    <property type="match status" value="1"/>
</dbReference>
<protein>
    <recommendedName>
        <fullName evidence="1">Glyoxalase-like domain-containing protein</fullName>
    </recommendedName>
</protein>